<evidence type="ECO:0000256" key="3">
    <source>
        <dbReference type="ARBA" id="ARBA00015068"/>
    </source>
</evidence>
<name>B6E8Z4_9ALPH</name>
<evidence type="ECO:0000256" key="6">
    <source>
        <dbReference type="ARBA" id="ARBA00023125"/>
    </source>
</evidence>
<keyword evidence="6" id="KW-0238">DNA-binding</keyword>
<dbReference type="InterPro" id="IPR046938">
    <property type="entry name" value="DNA_clamp_sf"/>
</dbReference>
<sequence length="363" mass="40685">MATPKFTPENHDDEGETSASAPTATKVVVHGDKLHAMITMLKPFLSTVKDPFLSFGPEGVMLHASVEAQRVFVPLSTAKFSEYIWNGPAAMFLALVDGRKTLLDAFRPDKKKEVMRVEFNFHGTYPTRDMAQTITYKNVSDGHVWGMTNVKYELVSYNCFWPSQNADTAVTLSKSQFQRVIGLSMKTQPEELVFCLKPEGGLCIGTMYEIIQFDITPVDMDDYPFSRPTSSTKALIGKVTKRARSDCLYGIGSGKPFCMALGDIKAFNSVMQKVKSVSSGFTLAFYTSTQTPMLRVCLDEPSRTSFFFFCTYECLSIEEIEEVCAIDGTMKLNKITDLPVQRKRKDTGLQHNCLNAKRMKPYL</sequence>
<dbReference type="GO" id="GO:0006260">
    <property type="term" value="P:DNA replication"/>
    <property type="evidence" value="ECO:0007669"/>
    <property type="project" value="UniProtKB-KW"/>
</dbReference>
<evidence type="ECO:0000256" key="8">
    <source>
        <dbReference type="SAM" id="MobiDB-lite"/>
    </source>
</evidence>
<evidence type="ECO:0000313" key="9">
    <source>
        <dbReference type="EMBL" id="ACI26685.1"/>
    </source>
</evidence>
<comment type="similarity">
    <text evidence="2">Belongs to the herpesviridae DNA polymerase processivity factor family.</text>
</comment>
<evidence type="ECO:0000256" key="2">
    <source>
        <dbReference type="ARBA" id="ARBA00008362"/>
    </source>
</evidence>
<reference evidence="9" key="1">
    <citation type="submission" date="2008-09" db="EMBL/GenBank/DDBJ databases">
        <title>Molecular characteristics of duck enteritis virus UL37 to UL43 homolog genes corresponding to those of HSV-1.</title>
        <authorList>
            <person name="Li H."/>
            <person name="Liu S."/>
            <person name="Li Y."/>
            <person name="Kong X."/>
        </authorList>
    </citation>
    <scope>NUCLEOTIDE SEQUENCE</scope>
    <source>
        <strain evidence="9">DEV Clone-03 vaccine</strain>
    </source>
</reference>
<evidence type="ECO:0000256" key="7">
    <source>
        <dbReference type="ARBA" id="ARBA00032287"/>
    </source>
</evidence>
<keyword evidence="4" id="KW-1048">Host nucleus</keyword>
<proteinExistence type="inferred from homology"/>
<evidence type="ECO:0000256" key="5">
    <source>
        <dbReference type="ARBA" id="ARBA00022705"/>
    </source>
</evidence>
<dbReference type="SUPFAM" id="SSF55979">
    <property type="entry name" value="DNA clamp"/>
    <property type="match status" value="2"/>
</dbReference>
<feature type="region of interest" description="Disordered" evidence="8">
    <location>
        <begin position="1"/>
        <end position="23"/>
    </location>
</feature>
<dbReference type="Gene3D" id="3.70.10.10">
    <property type="match status" value="1"/>
</dbReference>
<organism evidence="9">
    <name type="scientific">anatid alphaherpesvirus 1</name>
    <dbReference type="NCBI Taxonomy" id="104388"/>
    <lineage>
        <taxon>Viruses</taxon>
        <taxon>Duplodnaviria</taxon>
        <taxon>Heunggongvirae</taxon>
        <taxon>Peploviricota</taxon>
        <taxon>Herviviricetes</taxon>
        <taxon>Herpesvirales</taxon>
        <taxon>Orthoherpesviridae</taxon>
        <taxon>Alphaherpesvirinae</taxon>
        <taxon>Mardivirus</taxon>
        <taxon>Mardivirus anatidalpha1</taxon>
    </lineage>
</organism>
<keyword evidence="5" id="KW-0235">DNA replication</keyword>
<accession>B6E8Z4</accession>
<dbReference type="Pfam" id="PF02282">
    <property type="entry name" value="Herpes_UL42"/>
    <property type="match status" value="1"/>
</dbReference>
<comment type="subcellular location">
    <subcellularLocation>
        <location evidence="1">Host nucleus</location>
    </subcellularLocation>
</comment>
<protein>
    <recommendedName>
        <fullName evidence="3">DNA polymerase processivity factor</fullName>
    </recommendedName>
    <alternativeName>
        <fullName evidence="7">Polymerase accessory protein</fullName>
    </alternativeName>
</protein>
<evidence type="ECO:0000256" key="1">
    <source>
        <dbReference type="ARBA" id="ARBA00004147"/>
    </source>
</evidence>
<dbReference type="GO" id="GO:0003677">
    <property type="term" value="F:DNA binding"/>
    <property type="evidence" value="ECO:0007669"/>
    <property type="project" value="UniProtKB-KW"/>
</dbReference>
<evidence type="ECO:0000256" key="4">
    <source>
        <dbReference type="ARBA" id="ARBA00022562"/>
    </source>
</evidence>
<dbReference type="EMBL" id="FJ213607">
    <property type="protein sequence ID" value="ACI26685.1"/>
    <property type="molecule type" value="Genomic_DNA"/>
</dbReference>
<dbReference type="GO" id="GO:0042025">
    <property type="term" value="C:host cell nucleus"/>
    <property type="evidence" value="ECO:0007669"/>
    <property type="project" value="UniProtKB-SubCell"/>
</dbReference>
<dbReference type="InterPro" id="IPR003202">
    <property type="entry name" value="Herpes_UL42"/>
</dbReference>